<accession>A0A0F9L9L5</accession>
<organism evidence="1">
    <name type="scientific">marine sediment metagenome</name>
    <dbReference type="NCBI Taxonomy" id="412755"/>
    <lineage>
        <taxon>unclassified sequences</taxon>
        <taxon>metagenomes</taxon>
        <taxon>ecological metagenomes</taxon>
    </lineage>
</organism>
<evidence type="ECO:0008006" key="2">
    <source>
        <dbReference type="Google" id="ProtNLM"/>
    </source>
</evidence>
<gene>
    <name evidence="1" type="ORF">LCGC14_1241960</name>
</gene>
<dbReference type="EMBL" id="LAZR01006718">
    <property type="protein sequence ID" value="KKM90113.1"/>
    <property type="molecule type" value="Genomic_DNA"/>
</dbReference>
<reference evidence="1" key="1">
    <citation type="journal article" date="2015" name="Nature">
        <title>Complex archaea that bridge the gap between prokaryotes and eukaryotes.</title>
        <authorList>
            <person name="Spang A."/>
            <person name="Saw J.H."/>
            <person name="Jorgensen S.L."/>
            <person name="Zaremba-Niedzwiedzka K."/>
            <person name="Martijn J."/>
            <person name="Lind A.E."/>
            <person name="van Eijk R."/>
            <person name="Schleper C."/>
            <person name="Guy L."/>
            <person name="Ettema T.J."/>
        </authorList>
    </citation>
    <scope>NUCLEOTIDE SEQUENCE</scope>
</reference>
<comment type="caution">
    <text evidence="1">The sequence shown here is derived from an EMBL/GenBank/DDBJ whole genome shotgun (WGS) entry which is preliminary data.</text>
</comment>
<name>A0A0F9L9L5_9ZZZZ</name>
<dbReference type="AlphaFoldDB" id="A0A0F9L9L5"/>
<proteinExistence type="predicted"/>
<sequence>MSDLADRFLLQIITIGLPKPEAEYHFAPHVDGRPARMWRFDFAWPDALVAVEIQGGTWVAKGSAGYHGSGRGIEQDAEKLNAAVAIGWRVALVTSPMVSSGDGLRILRILLGKLEPGVLFQSPERRD</sequence>
<evidence type="ECO:0000313" key="1">
    <source>
        <dbReference type="EMBL" id="KKM90113.1"/>
    </source>
</evidence>
<protein>
    <recommendedName>
        <fullName evidence="2">DUF559 domain-containing protein</fullName>
    </recommendedName>
</protein>